<evidence type="ECO:0000256" key="3">
    <source>
        <dbReference type="ARBA" id="ARBA00022640"/>
    </source>
</evidence>
<reference evidence="9" key="2">
    <citation type="submission" date="2019-04" db="EMBL/GenBank/DDBJ databases">
        <authorList>
            <person name="Pasella M."/>
        </authorList>
    </citation>
    <scope>NUCLEOTIDE SEQUENCE</scope>
    <source>
        <strain evidence="9">PD2927</strain>
    </source>
</reference>
<keyword evidence="2" id="KW-0150">Chloroplast</keyword>
<dbReference type="InterPro" id="IPR003959">
    <property type="entry name" value="ATPase_AAA_core"/>
</dbReference>
<proteinExistence type="inferred from homology"/>
<dbReference type="InterPro" id="IPR052381">
    <property type="entry name" value="AAA_domain_protein"/>
</dbReference>
<dbReference type="SUPFAM" id="SSF52540">
    <property type="entry name" value="P-loop containing nucleoside triphosphate hydrolases"/>
    <property type="match status" value="1"/>
</dbReference>
<accession>A0A4D6WRG7</accession>
<dbReference type="InterPro" id="IPR027417">
    <property type="entry name" value="P-loop_NTPase"/>
</dbReference>
<evidence type="ECO:0000256" key="4">
    <source>
        <dbReference type="ARBA" id="ARBA00022741"/>
    </source>
</evidence>
<feature type="domain" description="AAA+ ATPase" evidence="8">
    <location>
        <begin position="256"/>
        <end position="391"/>
    </location>
</feature>
<gene>
    <name evidence="9" type="primary">ycf46</name>
</gene>
<dbReference type="EMBL" id="MK814616">
    <property type="protein sequence ID" value="QCI04930.1"/>
    <property type="molecule type" value="Genomic_DNA"/>
</dbReference>
<evidence type="ECO:0000256" key="5">
    <source>
        <dbReference type="ARBA" id="ARBA00022840"/>
    </source>
</evidence>
<dbReference type="Gene3D" id="3.40.50.300">
    <property type="entry name" value="P-loop containing nucleotide triphosphate hydrolases"/>
    <property type="match status" value="1"/>
</dbReference>
<dbReference type="PANTHER" id="PTHR42960">
    <property type="entry name" value="YCF46 PROTEIN"/>
    <property type="match status" value="1"/>
</dbReference>
<keyword evidence="5" id="KW-0067">ATP-binding</keyword>
<evidence type="ECO:0000313" key="9">
    <source>
        <dbReference type="EMBL" id="QCI04930.1"/>
    </source>
</evidence>
<dbReference type="GO" id="GO:0016887">
    <property type="term" value="F:ATP hydrolysis activity"/>
    <property type="evidence" value="ECO:0007669"/>
    <property type="project" value="InterPro"/>
</dbReference>
<dbReference type="InterPro" id="IPR003593">
    <property type="entry name" value="AAA+_ATPase"/>
</dbReference>
<keyword evidence="4" id="KW-0547">Nucleotide-binding</keyword>
<comment type="subcellular location">
    <subcellularLocation>
        <location evidence="1">Plastid</location>
        <location evidence="1">Chloroplast</location>
    </subcellularLocation>
</comment>
<name>A0A4D6WRG7_9FLOR</name>
<dbReference type="Gene3D" id="1.10.8.60">
    <property type="match status" value="1"/>
</dbReference>
<dbReference type="GO" id="GO:0005524">
    <property type="term" value="F:ATP binding"/>
    <property type="evidence" value="ECO:0007669"/>
    <property type="project" value="UniProtKB-KW"/>
</dbReference>
<keyword evidence="3 9" id="KW-0934">Plastid</keyword>
<evidence type="ECO:0000256" key="1">
    <source>
        <dbReference type="ARBA" id="ARBA00004229"/>
    </source>
</evidence>
<evidence type="ECO:0000256" key="2">
    <source>
        <dbReference type="ARBA" id="ARBA00022528"/>
    </source>
</evidence>
<dbReference type="PANTHER" id="PTHR42960:SF1">
    <property type="entry name" value="YCF46 PROTEIN"/>
    <property type="match status" value="1"/>
</dbReference>
<dbReference type="CDD" id="cd19507">
    <property type="entry name" value="RecA-like_Ycf46-like"/>
    <property type="match status" value="1"/>
</dbReference>
<dbReference type="Pfam" id="PF00004">
    <property type="entry name" value="AAA"/>
    <property type="match status" value="1"/>
</dbReference>
<sequence length="487" mass="56566">MKFVQHLKITLASNIPLIYIITNEEQRLESYISNITKKFFPCSVYSWNFIDGYYNNPNYAQKAQKNPIEALEIIENIDSNTNKIFLLKDFHLFINDISITRKLKNLYYILNMTNSYIIISSPELKIPFLLKEYTKILYLPLPNKEEIKDELYRINEMIHILQNHEIDILASAYKGFSVNQIRRSIGEILVTSKPIQHIYNLVAEEKKQLIKQTDILEFYPSCNKLEDIGGLKNLKIWLKKRNHSFSNQAKTYGIPNPKGILLVGIQGTGKSLSAKAIAKEWNLPLLKLDIGKIFAGVVGESESRMRSMIQLTEQSAPCILWIDELDKAFKNNYQNNDSGTTSRVLSELLTWLSEKTSPIFIVATANSISDLPPEILRKGRFDEIFFLNLPNIKERQYIFNIHLKKVRPLTWHKYDTLYLSQITKQFSGAEIEQSIVDAMHNAFYEEREFTTIDIIRTIEYCVPLAFTDQYNIDQLQQWVSQGKLRIA</sequence>
<evidence type="ECO:0000259" key="8">
    <source>
        <dbReference type="SMART" id="SM00382"/>
    </source>
</evidence>
<evidence type="ECO:0000256" key="6">
    <source>
        <dbReference type="ARBA" id="ARBA00038088"/>
    </source>
</evidence>
<evidence type="ECO:0000256" key="7">
    <source>
        <dbReference type="ARBA" id="ARBA00040480"/>
    </source>
</evidence>
<protein>
    <recommendedName>
        <fullName evidence="7">Uncharacterized AAA domain-containing protein ycf46</fullName>
    </recommendedName>
</protein>
<dbReference type="SMART" id="SM00382">
    <property type="entry name" value="AAA"/>
    <property type="match status" value="1"/>
</dbReference>
<organism evidence="9">
    <name type="scientific">Callithamnion tetricum</name>
    <dbReference type="NCBI Taxonomy" id="193179"/>
    <lineage>
        <taxon>Eukaryota</taxon>
        <taxon>Rhodophyta</taxon>
        <taxon>Florideophyceae</taxon>
        <taxon>Rhodymeniophycidae</taxon>
        <taxon>Ceramiales</taxon>
        <taxon>Callithamniaceae</taxon>
        <taxon>Callithamnion</taxon>
    </lineage>
</organism>
<comment type="similarity">
    <text evidence="6">Belongs to the AAA ATPase family. Highly divergent.</text>
</comment>
<dbReference type="AlphaFoldDB" id="A0A4D6WRG7"/>
<reference evidence="9" key="1">
    <citation type="journal article" date="2019" name="Mol. Phylogenet. Evol.">
        <title>Morphological evolution and classification of the red algal order Ceramiales inferred using plastid phylogenomics.</title>
        <authorList>
            <person name="Diaz-Tapia P."/>
            <person name="Pasella M.M."/>
            <person name="Verbruggen H."/>
            <person name="Maggs C.A."/>
        </authorList>
    </citation>
    <scope>NUCLEOTIDE SEQUENCE</scope>
    <source>
        <strain evidence="9">PD2927</strain>
    </source>
</reference>
<geneLocation type="plastid" evidence="9"/>
<dbReference type="GO" id="GO:0009507">
    <property type="term" value="C:chloroplast"/>
    <property type="evidence" value="ECO:0007669"/>
    <property type="project" value="UniProtKB-SubCell"/>
</dbReference>